<name>A0A1W9S017_9BACT</name>
<organism evidence="1 2">
    <name type="scientific">Candidatus Coatesbacteria bacterium 4484_99</name>
    <dbReference type="NCBI Taxonomy" id="1970774"/>
    <lineage>
        <taxon>Bacteria</taxon>
        <taxon>Candidatus Coatesiibacteriota</taxon>
    </lineage>
</organism>
<proteinExistence type="predicted"/>
<dbReference type="Proteomes" id="UP000192611">
    <property type="component" value="Unassembled WGS sequence"/>
</dbReference>
<protein>
    <submittedName>
        <fullName evidence="1">Uncharacterized protein</fullName>
    </submittedName>
</protein>
<accession>A0A1W9S017</accession>
<comment type="caution">
    <text evidence="1">The sequence shown here is derived from an EMBL/GenBank/DDBJ whole genome shotgun (WGS) entry which is preliminary data.</text>
</comment>
<dbReference type="EMBL" id="NATQ01000091">
    <property type="protein sequence ID" value="OQX90191.1"/>
    <property type="molecule type" value="Genomic_DNA"/>
</dbReference>
<reference evidence="2" key="1">
    <citation type="submission" date="2017-03" db="EMBL/GenBank/DDBJ databases">
        <title>Novel pathways for hydrocarbon cycling and metabolic interdependencies in hydrothermal sediment communities.</title>
        <authorList>
            <person name="Dombrowski N."/>
            <person name="Seitz K."/>
            <person name="Teske A."/>
            <person name="Baker B."/>
        </authorList>
    </citation>
    <scope>NUCLEOTIDE SEQUENCE [LARGE SCALE GENOMIC DNA]</scope>
</reference>
<evidence type="ECO:0000313" key="1">
    <source>
        <dbReference type="EMBL" id="OQX90191.1"/>
    </source>
</evidence>
<evidence type="ECO:0000313" key="2">
    <source>
        <dbReference type="Proteomes" id="UP000192611"/>
    </source>
</evidence>
<sequence length="310" mass="35496">MADVAENNININLDMAIKLAMLVSYHAEYSDTSGLNYRVFYNTDRIFIGSIELQSLDGKNRYYAITLYRGEDEPRDIEKITERVDDWVEIALTRITKKGENLYEWDTSGPEFLNSWMLIYKNLNEYREYFNCVVPASTGLGFASGFHKGISDHYYMNKLLKAVLARHLDVSIDAINLLRATPDLKLLCEVEGNEYIVYIPKKAKHIMDIEIVEGKEVKRMIERSSLSTDLEGVTEVESKAMKEDIIKWMRYVLLIERESGFDSGPTAYAEVVNSVLSEEGVYTLYEKAKEKGLGGHIIDPARLQKEKGKN</sequence>
<dbReference type="AlphaFoldDB" id="A0A1W9S017"/>
<gene>
    <name evidence="1" type="ORF">B6D57_04430</name>
</gene>